<feature type="compositionally biased region" description="Low complexity" evidence="1">
    <location>
        <begin position="228"/>
        <end position="237"/>
    </location>
</feature>
<evidence type="ECO:0000313" key="2">
    <source>
        <dbReference type="EMBL" id="EMC94717.1"/>
    </source>
</evidence>
<dbReference type="HOGENOM" id="CLU_328759_0_0_1"/>
<gene>
    <name evidence="2" type="ORF">BAUCODRAFT_149825</name>
</gene>
<feature type="region of interest" description="Disordered" evidence="1">
    <location>
        <begin position="36"/>
        <end position="84"/>
    </location>
</feature>
<dbReference type="GeneID" id="19108999"/>
<feature type="region of interest" description="Disordered" evidence="1">
    <location>
        <begin position="636"/>
        <end position="687"/>
    </location>
</feature>
<sequence length="861" mass="92639">MANRGGMSNHVSVFHFTSRISNAKIRKYKIATERGMAGVDVPSPGSLSTPAPQTAPMGPLPSTTGQSSSPPAQPFQQTLDLGPPAKKLKLRLPARESEPSPVGMTKDGVVVARAEPGVLRMRYSDNMVLDDESLRINWEDDDELVLAKPAPRAPTVRLPTHFEQIPVPVKKEPTPSPTNPDYGDFMSYYVMDGDDDKPKAAPVQPPPTNGHAQPNGPPHAQQRQPAVMQHHGGQPMHPHFHGPMPPQNDPQFGHPAPHQNPGHVQPRHPPPVSRLPPRPAPPPPPRIELVDFDCIGRVHGSQEPITVAEMIKKLEALSAALATFGGVPAPPGLSGKQPSHQNVAQGKPSGKQKNGRPTSKDGIDDLLGYMSSGAESNEEEGPSCNEADALNYVLDKSGKPDDQLIYGIQFIQNALRSWAGQRIHAQVMANHQHTGMYVPQQQQGGKRGPGRPRKFNDEEYHRMMMQAQPQVIRIHAQSCTEGQAVQAFQQVLDSGCLQVNAVLPQELIRALQNLYMQIDHLINQGSKNAPHWQCMSYGAQIAANRVRVEKWKEAQAKAQEEMARQQDLSHQQVLQGMGLPVQTPQPMSAAQAQHAHAMELERRRSVQHAAQQPYLSQHHLNPLLLGSQPIGIPNGFAVLPSPSHTRPGDSPAWRSSHPGTPIAQNGFPNPSRPGSGHGEYPQPPNQNGMMYMPGLTSRSGQQMKFSFVPENAQAIQVFGTNAFPTGAPPGPNIPNRGPMSATPVQRPPHHGPAAVTAPIAAETPAVVDSIETPAGQINREAFRKNGTAHRDVEMTGTKDTSVDDADTIVVKQEVKSPAPAAPPIAAPAPSFTAINAPSASSASALNDTAAMSPTLVVGTKA</sequence>
<dbReference type="KEGG" id="bcom:BAUCODRAFT_149825"/>
<proteinExistence type="predicted"/>
<feature type="region of interest" description="Disordered" evidence="1">
    <location>
        <begin position="167"/>
        <end position="288"/>
    </location>
</feature>
<dbReference type="AlphaFoldDB" id="M2LKC4"/>
<feature type="region of interest" description="Disordered" evidence="1">
    <location>
        <begin position="328"/>
        <end position="384"/>
    </location>
</feature>
<evidence type="ECO:0000256" key="1">
    <source>
        <dbReference type="SAM" id="MobiDB-lite"/>
    </source>
</evidence>
<name>M2LKC4_BAUPA</name>
<dbReference type="RefSeq" id="XP_007678455.1">
    <property type="nucleotide sequence ID" value="XM_007680265.1"/>
</dbReference>
<accession>M2LKC4</accession>
<feature type="region of interest" description="Disordered" evidence="1">
    <location>
        <begin position="590"/>
        <end position="611"/>
    </location>
</feature>
<dbReference type="OMA" id="LDSGCLQ"/>
<reference evidence="2 3" key="1">
    <citation type="journal article" date="2012" name="PLoS Pathog.">
        <title>Diverse lifestyles and strategies of plant pathogenesis encoded in the genomes of eighteen Dothideomycetes fungi.</title>
        <authorList>
            <person name="Ohm R.A."/>
            <person name="Feau N."/>
            <person name="Henrissat B."/>
            <person name="Schoch C.L."/>
            <person name="Horwitz B.A."/>
            <person name="Barry K.W."/>
            <person name="Condon B.J."/>
            <person name="Copeland A.C."/>
            <person name="Dhillon B."/>
            <person name="Glaser F."/>
            <person name="Hesse C.N."/>
            <person name="Kosti I."/>
            <person name="LaButti K."/>
            <person name="Lindquist E.A."/>
            <person name="Lucas S."/>
            <person name="Salamov A.A."/>
            <person name="Bradshaw R.E."/>
            <person name="Ciuffetti L."/>
            <person name="Hamelin R.C."/>
            <person name="Kema G.H.J."/>
            <person name="Lawrence C."/>
            <person name="Scott J.A."/>
            <person name="Spatafora J.W."/>
            <person name="Turgeon B.G."/>
            <person name="de Wit P.J.G.M."/>
            <person name="Zhong S."/>
            <person name="Goodwin S.B."/>
            <person name="Grigoriev I.V."/>
        </authorList>
    </citation>
    <scope>NUCLEOTIDE SEQUENCE [LARGE SCALE GENOMIC DNA]</scope>
    <source>
        <strain evidence="2 3">UAMH 10762</strain>
    </source>
</reference>
<dbReference type="OrthoDB" id="3648726at2759"/>
<evidence type="ECO:0000313" key="3">
    <source>
        <dbReference type="Proteomes" id="UP000011761"/>
    </source>
</evidence>
<feature type="compositionally biased region" description="Low complexity" evidence="1">
    <location>
        <begin position="66"/>
        <end position="77"/>
    </location>
</feature>
<dbReference type="Proteomes" id="UP000011761">
    <property type="component" value="Unassembled WGS sequence"/>
</dbReference>
<dbReference type="EMBL" id="KB445558">
    <property type="protein sequence ID" value="EMC94717.1"/>
    <property type="molecule type" value="Genomic_DNA"/>
</dbReference>
<protein>
    <submittedName>
        <fullName evidence="2">Uncharacterized protein</fullName>
    </submittedName>
</protein>
<feature type="compositionally biased region" description="Pro residues" evidence="1">
    <location>
        <begin position="267"/>
        <end position="286"/>
    </location>
</feature>
<keyword evidence="3" id="KW-1185">Reference proteome</keyword>
<dbReference type="eggNOG" id="ENOG502RAIR">
    <property type="taxonomic scope" value="Eukaryota"/>
</dbReference>
<organism evidence="2 3">
    <name type="scientific">Baudoinia panamericana (strain UAMH 10762)</name>
    <name type="common">Angels' share fungus</name>
    <name type="synonym">Baudoinia compniacensis (strain UAMH 10762)</name>
    <dbReference type="NCBI Taxonomy" id="717646"/>
    <lineage>
        <taxon>Eukaryota</taxon>
        <taxon>Fungi</taxon>
        <taxon>Dikarya</taxon>
        <taxon>Ascomycota</taxon>
        <taxon>Pezizomycotina</taxon>
        <taxon>Dothideomycetes</taxon>
        <taxon>Dothideomycetidae</taxon>
        <taxon>Mycosphaerellales</taxon>
        <taxon>Teratosphaeriaceae</taxon>
        <taxon>Baudoinia</taxon>
    </lineage>
</organism>